<evidence type="ECO:0000256" key="2">
    <source>
        <dbReference type="PROSITE-ProRule" id="PRU00169"/>
    </source>
</evidence>
<feature type="domain" description="Response regulatory" evidence="3">
    <location>
        <begin position="3"/>
        <end position="123"/>
    </location>
</feature>
<dbReference type="Proteomes" id="UP000614410">
    <property type="component" value="Unassembled WGS sequence"/>
</dbReference>
<dbReference type="PANTHER" id="PTHR44591">
    <property type="entry name" value="STRESS RESPONSE REGULATOR PROTEIN 1"/>
    <property type="match status" value="1"/>
</dbReference>
<evidence type="ECO:0000313" key="5">
    <source>
        <dbReference type="Proteomes" id="UP000614410"/>
    </source>
</evidence>
<dbReference type="Pfam" id="PF00072">
    <property type="entry name" value="Response_reg"/>
    <property type="match status" value="1"/>
</dbReference>
<dbReference type="InterPro" id="IPR050595">
    <property type="entry name" value="Bact_response_regulator"/>
</dbReference>
<accession>A0A934KM52</accession>
<dbReference type="SUPFAM" id="SSF52172">
    <property type="entry name" value="CheY-like"/>
    <property type="match status" value="1"/>
</dbReference>
<dbReference type="AlphaFoldDB" id="A0A934KM52"/>
<evidence type="ECO:0000256" key="1">
    <source>
        <dbReference type="ARBA" id="ARBA00022553"/>
    </source>
</evidence>
<gene>
    <name evidence="4" type="ORF">JF887_06035</name>
</gene>
<proteinExistence type="predicted"/>
<dbReference type="InterPro" id="IPR001789">
    <property type="entry name" value="Sig_transdc_resp-reg_receiver"/>
</dbReference>
<dbReference type="GO" id="GO:0000160">
    <property type="term" value="P:phosphorelay signal transduction system"/>
    <property type="evidence" value="ECO:0007669"/>
    <property type="project" value="InterPro"/>
</dbReference>
<dbReference type="SMART" id="SM00448">
    <property type="entry name" value="REC"/>
    <property type="match status" value="1"/>
</dbReference>
<comment type="caution">
    <text evidence="4">The sequence shown here is derived from an EMBL/GenBank/DDBJ whole genome shotgun (WGS) entry which is preliminary data.</text>
</comment>
<dbReference type="Gene3D" id="3.40.50.2300">
    <property type="match status" value="1"/>
</dbReference>
<feature type="modified residue" description="4-aspartylphosphate" evidence="2">
    <location>
        <position position="52"/>
    </location>
</feature>
<evidence type="ECO:0000259" key="3">
    <source>
        <dbReference type="PROSITE" id="PS50110"/>
    </source>
</evidence>
<sequence length="123" mass="13175">MARVLFADDDADMRQLAIQLLSRRGHDVVTAGDGTEAIAMLSEIDPALVITDLNMPGEDGYAVCLAVRNSPTLHSIPLVLITALPFGDRRVQQVLAESNVIVVAKTDIVRLPDLTDELVANAA</sequence>
<evidence type="ECO:0000313" key="4">
    <source>
        <dbReference type="EMBL" id="MBJ7608974.1"/>
    </source>
</evidence>
<dbReference type="InterPro" id="IPR011006">
    <property type="entry name" value="CheY-like_superfamily"/>
</dbReference>
<reference evidence="4 5" key="1">
    <citation type="submission" date="2020-10" db="EMBL/GenBank/DDBJ databases">
        <title>Ca. Dormibacterota MAGs.</title>
        <authorList>
            <person name="Montgomery K."/>
        </authorList>
    </citation>
    <scope>NUCLEOTIDE SEQUENCE [LARGE SCALE GENOMIC DNA]</scope>
    <source>
        <strain evidence="4">Mitchell_Peninsula_5</strain>
    </source>
</reference>
<protein>
    <submittedName>
        <fullName evidence="4">Response regulator</fullName>
    </submittedName>
</protein>
<dbReference type="PANTHER" id="PTHR44591:SF3">
    <property type="entry name" value="RESPONSE REGULATORY DOMAIN-CONTAINING PROTEIN"/>
    <property type="match status" value="1"/>
</dbReference>
<dbReference type="PROSITE" id="PS50110">
    <property type="entry name" value="RESPONSE_REGULATORY"/>
    <property type="match status" value="1"/>
</dbReference>
<organism evidence="4 5">
    <name type="scientific">Candidatus Amunia macphersoniae</name>
    <dbReference type="NCBI Taxonomy" id="3127014"/>
    <lineage>
        <taxon>Bacteria</taxon>
        <taxon>Bacillati</taxon>
        <taxon>Candidatus Dormiibacterota</taxon>
        <taxon>Candidatus Dormibacteria</taxon>
        <taxon>Candidatus Aeolococcales</taxon>
        <taxon>Candidatus Aeolococcaceae</taxon>
        <taxon>Candidatus Amunia</taxon>
    </lineage>
</organism>
<dbReference type="EMBL" id="JAEKNN010000026">
    <property type="protein sequence ID" value="MBJ7608974.1"/>
    <property type="molecule type" value="Genomic_DNA"/>
</dbReference>
<name>A0A934KM52_9BACT</name>
<keyword evidence="1 2" id="KW-0597">Phosphoprotein</keyword>